<organism evidence="6 7">
    <name type="scientific">Perkinsus olseni</name>
    <name type="common">Perkinsus atlanticus</name>
    <dbReference type="NCBI Taxonomy" id="32597"/>
    <lineage>
        <taxon>Eukaryota</taxon>
        <taxon>Sar</taxon>
        <taxon>Alveolata</taxon>
        <taxon>Perkinsozoa</taxon>
        <taxon>Perkinsea</taxon>
        <taxon>Perkinsida</taxon>
        <taxon>Perkinsidae</taxon>
        <taxon>Perkinsus</taxon>
    </lineage>
</organism>
<evidence type="ECO:0000256" key="3">
    <source>
        <dbReference type="ARBA" id="ARBA00022750"/>
    </source>
</evidence>
<dbReference type="AlphaFoldDB" id="A0A7J6NWZ8"/>
<dbReference type="InterPro" id="IPR033121">
    <property type="entry name" value="PEPTIDASE_A1"/>
</dbReference>
<feature type="domain" description="Peptidase A1" evidence="5">
    <location>
        <begin position="30"/>
        <end position="366"/>
    </location>
</feature>
<dbReference type="EMBL" id="JABANP010000152">
    <property type="protein sequence ID" value="KAF4688412.1"/>
    <property type="molecule type" value="Genomic_DNA"/>
</dbReference>
<accession>A0A7J6NWZ8</accession>
<evidence type="ECO:0000259" key="5">
    <source>
        <dbReference type="PROSITE" id="PS51767"/>
    </source>
</evidence>
<dbReference type="PROSITE" id="PS51767">
    <property type="entry name" value="PEPTIDASE_A1"/>
    <property type="match status" value="1"/>
</dbReference>
<keyword evidence="3" id="KW-0064">Aspartyl protease</keyword>
<dbReference type="SUPFAM" id="SSF50630">
    <property type="entry name" value="Acid proteases"/>
    <property type="match status" value="1"/>
</dbReference>
<dbReference type="Gene3D" id="2.40.70.10">
    <property type="entry name" value="Acid Proteases"/>
    <property type="match status" value="1"/>
</dbReference>
<sequence>MKFRKSCILIAPLRVWCSIKLPVFYEEGFLRTELLLGGGAIHLVVDTGSVSFHVVGQNFFPHWCQHYPHNCYELSPDELKALKKRKGKTRGYVEVEEKMRPMEGQVEVVGMPKPASIGMRLYVVVRAKQRTKTGSWESDQAMPEASLGLGPPREKSDTFLAQLVEHGVISHPVFTLKLPAGDPGRGELTLGRLESKEASEAGNLVYLPIGVDASNKLKWAVMLSSMSVWGRDKIDIENLVVVDSGAGYLSGPPEEAGKLISAFFKRADEAAKRVVLKATTGYHYLRCDDAKYLPDLELKFSTGSIASNVLFIRGEMLVQKTSRGEGELGCEFLITERVGSMWTLGRSLFRNRTVRFDAHEGKIGLVLEASSQEERARIRFSRLRMLFPGSKHKRLRSSFMV</sequence>
<reference evidence="6 7" key="1">
    <citation type="submission" date="2020-04" db="EMBL/GenBank/DDBJ databases">
        <title>Perkinsus olseni comparative genomics.</title>
        <authorList>
            <person name="Bogema D.R."/>
        </authorList>
    </citation>
    <scope>NUCLEOTIDE SEQUENCE [LARGE SCALE GENOMIC DNA]</scope>
    <source>
        <strain evidence="6">00978-12</strain>
    </source>
</reference>
<proteinExistence type="inferred from homology"/>
<evidence type="ECO:0000256" key="1">
    <source>
        <dbReference type="ARBA" id="ARBA00007447"/>
    </source>
</evidence>
<evidence type="ECO:0000313" key="6">
    <source>
        <dbReference type="EMBL" id="KAF4688412.1"/>
    </source>
</evidence>
<dbReference type="InterPro" id="IPR021109">
    <property type="entry name" value="Peptidase_aspartic_dom_sf"/>
</dbReference>
<dbReference type="PANTHER" id="PTHR47966">
    <property type="entry name" value="BETA-SITE APP-CLEAVING ENZYME, ISOFORM A-RELATED"/>
    <property type="match status" value="1"/>
</dbReference>
<evidence type="ECO:0000256" key="4">
    <source>
        <dbReference type="ARBA" id="ARBA00022801"/>
    </source>
</evidence>
<evidence type="ECO:0000313" key="7">
    <source>
        <dbReference type="Proteomes" id="UP000541610"/>
    </source>
</evidence>
<name>A0A7J6NWZ8_PEROL</name>
<comment type="similarity">
    <text evidence="1">Belongs to the peptidase A1 family.</text>
</comment>
<dbReference type="Proteomes" id="UP000541610">
    <property type="component" value="Unassembled WGS sequence"/>
</dbReference>
<evidence type="ECO:0000256" key="2">
    <source>
        <dbReference type="ARBA" id="ARBA00022670"/>
    </source>
</evidence>
<protein>
    <recommendedName>
        <fullName evidence="5">Peptidase A1 domain-containing protein</fullName>
    </recommendedName>
</protein>
<dbReference type="InterPro" id="IPR001461">
    <property type="entry name" value="Aspartic_peptidase_A1"/>
</dbReference>
<dbReference type="InterPro" id="IPR034164">
    <property type="entry name" value="Pepsin-like_dom"/>
</dbReference>
<dbReference type="GO" id="GO:0004190">
    <property type="term" value="F:aspartic-type endopeptidase activity"/>
    <property type="evidence" value="ECO:0007669"/>
    <property type="project" value="UniProtKB-KW"/>
</dbReference>
<dbReference type="CDD" id="cd05471">
    <property type="entry name" value="pepsin_like"/>
    <property type="match status" value="1"/>
</dbReference>
<dbReference type="PANTHER" id="PTHR47966:SF51">
    <property type="entry name" value="BETA-SITE APP-CLEAVING ENZYME, ISOFORM A-RELATED"/>
    <property type="match status" value="1"/>
</dbReference>
<keyword evidence="4" id="KW-0378">Hydrolase</keyword>
<dbReference type="OrthoDB" id="10396332at2759"/>
<dbReference type="GO" id="GO:0006508">
    <property type="term" value="P:proteolysis"/>
    <property type="evidence" value="ECO:0007669"/>
    <property type="project" value="UniProtKB-KW"/>
</dbReference>
<gene>
    <name evidence="6" type="ORF">FOZ60_002812</name>
</gene>
<keyword evidence="2" id="KW-0645">Protease</keyword>
<dbReference type="Pfam" id="PF00026">
    <property type="entry name" value="Asp"/>
    <property type="match status" value="1"/>
</dbReference>
<comment type="caution">
    <text evidence="6">The sequence shown here is derived from an EMBL/GenBank/DDBJ whole genome shotgun (WGS) entry which is preliminary data.</text>
</comment>